<dbReference type="Proteomes" id="UP001054945">
    <property type="component" value="Unassembled WGS sequence"/>
</dbReference>
<protein>
    <submittedName>
        <fullName evidence="1">Uncharacterized protein</fullName>
    </submittedName>
</protein>
<organism evidence="1 2">
    <name type="scientific">Caerostris extrusa</name>
    <name type="common">Bark spider</name>
    <name type="synonym">Caerostris bankana</name>
    <dbReference type="NCBI Taxonomy" id="172846"/>
    <lineage>
        <taxon>Eukaryota</taxon>
        <taxon>Metazoa</taxon>
        <taxon>Ecdysozoa</taxon>
        <taxon>Arthropoda</taxon>
        <taxon>Chelicerata</taxon>
        <taxon>Arachnida</taxon>
        <taxon>Araneae</taxon>
        <taxon>Araneomorphae</taxon>
        <taxon>Entelegynae</taxon>
        <taxon>Araneoidea</taxon>
        <taxon>Araneidae</taxon>
        <taxon>Caerostris</taxon>
    </lineage>
</organism>
<dbReference type="AlphaFoldDB" id="A0AAV4TD15"/>
<sequence>MLRNSCMSLMAPHKPNVLRSFLRITHAGDVFLFCRHVFVRKWHAPCVIPDLQRSHPRELRALKSVLLRFAPATGTRSPPNPRLPHLFAWRPLQMRWRQS</sequence>
<evidence type="ECO:0000313" key="1">
    <source>
        <dbReference type="EMBL" id="GIY43089.1"/>
    </source>
</evidence>
<name>A0AAV4TD15_CAEEX</name>
<evidence type="ECO:0000313" key="2">
    <source>
        <dbReference type="Proteomes" id="UP001054945"/>
    </source>
</evidence>
<keyword evidence="2" id="KW-1185">Reference proteome</keyword>
<reference evidence="1 2" key="1">
    <citation type="submission" date="2021-06" db="EMBL/GenBank/DDBJ databases">
        <title>Caerostris extrusa draft genome.</title>
        <authorList>
            <person name="Kono N."/>
            <person name="Arakawa K."/>
        </authorList>
    </citation>
    <scope>NUCLEOTIDE SEQUENCE [LARGE SCALE GENOMIC DNA]</scope>
</reference>
<comment type="caution">
    <text evidence="1">The sequence shown here is derived from an EMBL/GenBank/DDBJ whole genome shotgun (WGS) entry which is preliminary data.</text>
</comment>
<gene>
    <name evidence="1" type="ORF">CEXT_539541</name>
</gene>
<dbReference type="EMBL" id="BPLR01010928">
    <property type="protein sequence ID" value="GIY43089.1"/>
    <property type="molecule type" value="Genomic_DNA"/>
</dbReference>
<proteinExistence type="predicted"/>
<accession>A0AAV4TD15</accession>